<keyword evidence="2 8" id="KW-0349">Heme</keyword>
<comment type="function">
    <text evidence="7">Cytochromes P450 are a group of heme-thiolate monooxygenases. They oxidize a variety of structurally unrelated compounds, including steroids, fatty acids, and xenobiotics.</text>
</comment>
<name>A0A0D0Q1X8_9RHOB</name>
<evidence type="ECO:0000256" key="7">
    <source>
        <dbReference type="ARBA" id="ARBA00043906"/>
    </source>
</evidence>
<dbReference type="InterPro" id="IPR036396">
    <property type="entry name" value="Cyt_P450_sf"/>
</dbReference>
<gene>
    <name evidence="9" type="ORF">Wenmar_02830</name>
</gene>
<dbReference type="RefSeq" id="WP_018303936.1">
    <property type="nucleotide sequence ID" value="NZ_KB902310.1"/>
</dbReference>
<evidence type="ECO:0000256" key="1">
    <source>
        <dbReference type="ARBA" id="ARBA00010617"/>
    </source>
</evidence>
<evidence type="ECO:0000256" key="2">
    <source>
        <dbReference type="ARBA" id="ARBA00022617"/>
    </source>
</evidence>
<dbReference type="InterPro" id="IPR017972">
    <property type="entry name" value="Cyt_P450_CS"/>
</dbReference>
<dbReference type="PRINTS" id="PR00385">
    <property type="entry name" value="P450"/>
</dbReference>
<dbReference type="GO" id="GO:0004497">
    <property type="term" value="F:monooxygenase activity"/>
    <property type="evidence" value="ECO:0007669"/>
    <property type="project" value="UniProtKB-KW"/>
</dbReference>
<dbReference type="GO" id="GO:0016705">
    <property type="term" value="F:oxidoreductase activity, acting on paired donors, with incorporation or reduction of molecular oxygen"/>
    <property type="evidence" value="ECO:0007669"/>
    <property type="project" value="InterPro"/>
</dbReference>
<comment type="caution">
    <text evidence="9">The sequence shown here is derived from an EMBL/GenBank/DDBJ whole genome shotgun (WGS) entry which is preliminary data.</text>
</comment>
<keyword evidence="3 8" id="KW-0479">Metal-binding</keyword>
<sequence>MTHMPLSKAAGVAPARPSAVRLTDPAFLADPGPTLARLRAAGPLYDAKVPLIGRVRLTTSDAGARALLKDPRFVRDPRAVTGRTMAQTLWFLPRFLSPMLDSLILKDGADHRRLRTLVELAFARATIDDMVPQIEAVADGLLDRLDPAAPVDIVRAYARPLPLHAISILLGVPPADRDRIAGWMAPLTSINAVTFFRAMPGMWRTIRHFRRDIRRGAEADTVMIRHLVAAEEDGARLTEDEILSLVVLLFMAGHETTVHMIADATWSLAKEPSLRAGLFGDEAHLKVAVEEFFRFHSPVMMTKMLTATEDLDFLGASVRKGERLSAFLLAANHDPDRWEVPDTLNPDRLPNPHLGFGFGPHVCLGMQLARAEVRVALRRLFTRFPNLALADPARPPTYGRRFGIRSIPRLDLRLSP</sequence>
<accession>A0A0D0Q1X8</accession>
<keyword evidence="10" id="KW-1185">Reference proteome</keyword>
<dbReference type="STRING" id="1123501.Wenmar_02830"/>
<dbReference type="GO" id="GO:0020037">
    <property type="term" value="F:heme binding"/>
    <property type="evidence" value="ECO:0007669"/>
    <property type="project" value="InterPro"/>
</dbReference>
<evidence type="ECO:0000256" key="5">
    <source>
        <dbReference type="ARBA" id="ARBA00023004"/>
    </source>
</evidence>
<dbReference type="FunFam" id="1.10.630.10:FF:000018">
    <property type="entry name" value="Cytochrome P450 monooxygenase"/>
    <property type="match status" value="1"/>
</dbReference>
<dbReference type="EMBL" id="AONG01000013">
    <property type="protein sequence ID" value="KIQ68559.1"/>
    <property type="molecule type" value="Genomic_DNA"/>
</dbReference>
<dbReference type="Gene3D" id="1.10.630.10">
    <property type="entry name" value="Cytochrome P450"/>
    <property type="match status" value="1"/>
</dbReference>
<proteinExistence type="inferred from homology"/>
<dbReference type="InterPro" id="IPR002397">
    <property type="entry name" value="Cyt_P450_B"/>
</dbReference>
<dbReference type="AlphaFoldDB" id="A0A0D0Q1X8"/>
<evidence type="ECO:0000256" key="8">
    <source>
        <dbReference type="RuleBase" id="RU000461"/>
    </source>
</evidence>
<keyword evidence="6 8" id="KW-0503">Monooxygenase</keyword>
<evidence type="ECO:0000313" key="10">
    <source>
        <dbReference type="Proteomes" id="UP000035100"/>
    </source>
</evidence>
<dbReference type="SUPFAM" id="SSF48264">
    <property type="entry name" value="Cytochrome P450"/>
    <property type="match status" value="1"/>
</dbReference>
<keyword evidence="5 8" id="KW-0408">Iron</keyword>
<dbReference type="PANTHER" id="PTHR46696">
    <property type="entry name" value="P450, PUTATIVE (EUROFUNG)-RELATED"/>
    <property type="match status" value="1"/>
</dbReference>
<dbReference type="Proteomes" id="UP000035100">
    <property type="component" value="Unassembled WGS sequence"/>
</dbReference>
<comment type="similarity">
    <text evidence="1 8">Belongs to the cytochrome P450 family.</text>
</comment>
<protein>
    <submittedName>
        <fullName evidence="9">Cytochrome P450</fullName>
    </submittedName>
</protein>
<dbReference type="PANTHER" id="PTHR46696:SF1">
    <property type="entry name" value="CYTOCHROME P450 YJIB-RELATED"/>
    <property type="match status" value="1"/>
</dbReference>
<dbReference type="OrthoDB" id="9801155at2"/>
<dbReference type="eggNOG" id="COG2124">
    <property type="taxonomic scope" value="Bacteria"/>
</dbReference>
<reference evidence="9 10" key="1">
    <citation type="submission" date="2013-01" db="EMBL/GenBank/DDBJ databases">
        <authorList>
            <person name="Fiebig A."/>
            <person name="Goeker M."/>
            <person name="Klenk H.-P.P."/>
        </authorList>
    </citation>
    <scope>NUCLEOTIDE SEQUENCE [LARGE SCALE GENOMIC DNA]</scope>
    <source>
        <strain evidence="9 10">DSM 24838</strain>
    </source>
</reference>
<dbReference type="PRINTS" id="PR00359">
    <property type="entry name" value="BP450"/>
</dbReference>
<organism evidence="9 10">
    <name type="scientific">Wenxinia marina DSM 24838</name>
    <dbReference type="NCBI Taxonomy" id="1123501"/>
    <lineage>
        <taxon>Bacteria</taxon>
        <taxon>Pseudomonadati</taxon>
        <taxon>Pseudomonadota</taxon>
        <taxon>Alphaproteobacteria</taxon>
        <taxon>Rhodobacterales</taxon>
        <taxon>Roseobacteraceae</taxon>
        <taxon>Wenxinia</taxon>
    </lineage>
</organism>
<evidence type="ECO:0000256" key="6">
    <source>
        <dbReference type="ARBA" id="ARBA00023033"/>
    </source>
</evidence>
<dbReference type="Pfam" id="PF00067">
    <property type="entry name" value="p450"/>
    <property type="match status" value="1"/>
</dbReference>
<keyword evidence="4 8" id="KW-0560">Oxidoreductase</keyword>
<evidence type="ECO:0000256" key="4">
    <source>
        <dbReference type="ARBA" id="ARBA00023002"/>
    </source>
</evidence>
<dbReference type="GO" id="GO:0005506">
    <property type="term" value="F:iron ion binding"/>
    <property type="evidence" value="ECO:0007669"/>
    <property type="project" value="InterPro"/>
</dbReference>
<evidence type="ECO:0000256" key="3">
    <source>
        <dbReference type="ARBA" id="ARBA00022723"/>
    </source>
</evidence>
<evidence type="ECO:0000313" key="9">
    <source>
        <dbReference type="EMBL" id="KIQ68559.1"/>
    </source>
</evidence>
<dbReference type="InterPro" id="IPR001128">
    <property type="entry name" value="Cyt_P450"/>
</dbReference>
<dbReference type="PROSITE" id="PS00086">
    <property type="entry name" value="CYTOCHROME_P450"/>
    <property type="match status" value="1"/>
</dbReference>